<protein>
    <recommendedName>
        <fullName evidence="1">Heterogeneous nuclear ribonucleoprotein L RRM domain-containing protein</fullName>
    </recommendedName>
</protein>
<dbReference type="PANTHER" id="PTHR12239:SF41">
    <property type="entry name" value="MEMBRANE ASSOCIATED PROTEIN, PUTATIVE-RELATED"/>
    <property type="match status" value="1"/>
</dbReference>
<sequence length="776" mass="90806">MANNTWNSWVSNIQQSGTWNIYDGFKPAKCKNQPPVNYKHKSVVGCPNRVLHLEIVRSTVKITTHVLYSILVIHGEILRIVVYRKFRQLRAFVEYPFSSLISIYYITLKAEYGKPSSVIVKKNDELSWDYSKSPLLKYVNGLPTLKSIVAVLKDSPQKNRNIAENDKTWELVENHDFIKLDDKPIASGNFFFTYCDLANKPLKPWFPTTRDLTNSFIVMEKVVRNRSLQPQTVKPVKRILLLIPISEEFSILSVRGLDPAKSNCNRLFRLLSMYATVAKIDYLPELKSAEVHISKCNDINIFAQVQQHYLSHGFNLSFQYLKAEWILKKPSINPFILPDGSPSHVVYDRKMKPHVLCPPSRVLQFEGAPPSMNEMKLIALLKRTIKIENFKVKMTTPKDPKNCSTISGEIWFSSASVAIEVVMEINYAIFWNKDFNKKKHVLKLSFISEVLPIFKVVVPKKENNKAIKIEDNKAIKTEDFEAIENEENKMIKTEDFKAIKNEKNKRIKTEDFEAIENKENKIIKTENFKAIENENNKRIKTEDFEAIENEENKMIKTEDFKAIKNEKNKRIKTEDFEAIENKENKIIKTENFKAIENENNKRIKTEDFEAIENEENKMIKTEDFKAIENEYNKRIKTEDFKAIENEENKIIKTEDFKVIKNEYNKKIKTEDFKAIENEENKIIKTEDFKAIKNEYNKRIKTEDFKAIENEENKIIKTEDFKVIKNEYNKKIKTEDFKVIENENDKIIKTENIDAIIMEDNNAIKTEYCIVIKTEVD</sequence>
<dbReference type="OrthoDB" id="302770at2759"/>
<evidence type="ECO:0000259" key="1">
    <source>
        <dbReference type="Pfam" id="PF22976"/>
    </source>
</evidence>
<gene>
    <name evidence="2" type="ORF">AGLY_015681</name>
</gene>
<dbReference type="InterPro" id="IPR012677">
    <property type="entry name" value="Nucleotide-bd_a/b_plait_sf"/>
</dbReference>
<feature type="domain" description="Heterogeneous nuclear ribonucleoprotein L RRM" evidence="1">
    <location>
        <begin position="357"/>
        <end position="448"/>
    </location>
</feature>
<keyword evidence="3" id="KW-1185">Reference proteome</keyword>
<dbReference type="PANTHER" id="PTHR12239">
    <property type="entry name" value="PROTEIN CBG20215-RELATED"/>
    <property type="match status" value="1"/>
</dbReference>
<accession>A0A6G0T1F7</accession>
<dbReference type="InterPro" id="IPR052293">
    <property type="entry name" value="SRRP"/>
</dbReference>
<dbReference type="Pfam" id="PF13893">
    <property type="entry name" value="RRM_5"/>
    <property type="match status" value="1"/>
</dbReference>
<name>A0A6G0T1F7_APHGL</name>
<evidence type="ECO:0000313" key="2">
    <source>
        <dbReference type="EMBL" id="KAE9524034.1"/>
    </source>
</evidence>
<organism evidence="2 3">
    <name type="scientific">Aphis glycines</name>
    <name type="common">Soybean aphid</name>
    <dbReference type="NCBI Taxonomy" id="307491"/>
    <lineage>
        <taxon>Eukaryota</taxon>
        <taxon>Metazoa</taxon>
        <taxon>Ecdysozoa</taxon>
        <taxon>Arthropoda</taxon>
        <taxon>Hexapoda</taxon>
        <taxon>Insecta</taxon>
        <taxon>Pterygota</taxon>
        <taxon>Neoptera</taxon>
        <taxon>Paraneoptera</taxon>
        <taxon>Hemiptera</taxon>
        <taxon>Sternorrhyncha</taxon>
        <taxon>Aphidomorpha</taxon>
        <taxon>Aphidoidea</taxon>
        <taxon>Aphididae</taxon>
        <taxon>Aphidini</taxon>
        <taxon>Aphis</taxon>
        <taxon>Aphis</taxon>
    </lineage>
</organism>
<comment type="caution">
    <text evidence="2">The sequence shown here is derived from an EMBL/GenBank/DDBJ whole genome shotgun (WGS) entry which is preliminary data.</text>
</comment>
<dbReference type="Gene3D" id="3.30.70.330">
    <property type="match status" value="2"/>
</dbReference>
<dbReference type="Pfam" id="PF22976">
    <property type="entry name" value="RRM_10"/>
    <property type="match status" value="1"/>
</dbReference>
<dbReference type="Proteomes" id="UP000475862">
    <property type="component" value="Unassembled WGS sequence"/>
</dbReference>
<dbReference type="EMBL" id="VYZN01000074">
    <property type="protein sequence ID" value="KAE9524034.1"/>
    <property type="molecule type" value="Genomic_DNA"/>
</dbReference>
<dbReference type="AlphaFoldDB" id="A0A6G0T1F7"/>
<evidence type="ECO:0000313" key="3">
    <source>
        <dbReference type="Proteomes" id="UP000475862"/>
    </source>
</evidence>
<reference evidence="2 3" key="1">
    <citation type="submission" date="2019-08" db="EMBL/GenBank/DDBJ databases">
        <title>The genome of the soybean aphid Biotype 1, its phylome, world population structure and adaptation to the North American continent.</title>
        <authorList>
            <person name="Giordano R."/>
            <person name="Donthu R.K."/>
            <person name="Hernandez A.G."/>
            <person name="Wright C.L."/>
            <person name="Zimin A.V."/>
        </authorList>
    </citation>
    <scope>NUCLEOTIDE SEQUENCE [LARGE SCALE GENOMIC DNA]</scope>
    <source>
        <tissue evidence="2">Whole aphids</tissue>
    </source>
</reference>
<proteinExistence type="predicted"/>
<dbReference type="InterPro" id="IPR055204">
    <property type="entry name" value="HNRNPL_RRM"/>
</dbReference>